<accession>F5XP95</accession>
<dbReference type="STRING" id="1032480.MLP_37210"/>
<evidence type="ECO:0000256" key="1">
    <source>
        <dbReference type="ARBA" id="ARBA00004651"/>
    </source>
</evidence>
<dbReference type="GO" id="GO:0005886">
    <property type="term" value="C:plasma membrane"/>
    <property type="evidence" value="ECO:0007669"/>
    <property type="project" value="UniProtKB-SubCell"/>
</dbReference>
<feature type="domain" description="Major facilitator superfamily (MFS) profile" evidence="8">
    <location>
        <begin position="14"/>
        <end position="403"/>
    </location>
</feature>
<evidence type="ECO:0000256" key="2">
    <source>
        <dbReference type="ARBA" id="ARBA00022448"/>
    </source>
</evidence>
<feature type="transmembrane region" description="Helical" evidence="7">
    <location>
        <begin position="258"/>
        <end position="277"/>
    </location>
</feature>
<dbReference type="RefSeq" id="WP_013864584.1">
    <property type="nucleotide sequence ID" value="NC_015635.1"/>
</dbReference>
<dbReference type="PANTHER" id="PTHR23517:SF3">
    <property type="entry name" value="INTEGRAL MEMBRANE TRANSPORT PROTEIN"/>
    <property type="match status" value="1"/>
</dbReference>
<protein>
    <submittedName>
        <fullName evidence="9">Putative major facilitator superfamily transporter</fullName>
    </submittedName>
</protein>
<dbReference type="InterPro" id="IPR011701">
    <property type="entry name" value="MFS"/>
</dbReference>
<organism evidence="9 10">
    <name type="scientific">Microlunatus phosphovorus (strain ATCC 700054 / DSM 10555 / JCM 9379 / NBRC 101784 / NCIMB 13414 / VKM Ac-1990 / NM-1)</name>
    <dbReference type="NCBI Taxonomy" id="1032480"/>
    <lineage>
        <taxon>Bacteria</taxon>
        <taxon>Bacillati</taxon>
        <taxon>Actinomycetota</taxon>
        <taxon>Actinomycetes</taxon>
        <taxon>Propionibacteriales</taxon>
        <taxon>Propionibacteriaceae</taxon>
        <taxon>Microlunatus</taxon>
    </lineage>
</organism>
<keyword evidence="2" id="KW-0813">Transport</keyword>
<evidence type="ECO:0000259" key="8">
    <source>
        <dbReference type="PROSITE" id="PS50850"/>
    </source>
</evidence>
<dbReference type="Proteomes" id="UP000007947">
    <property type="component" value="Chromosome"/>
</dbReference>
<keyword evidence="6 7" id="KW-0472">Membrane</keyword>
<evidence type="ECO:0000313" key="10">
    <source>
        <dbReference type="Proteomes" id="UP000007947"/>
    </source>
</evidence>
<dbReference type="HOGENOM" id="CLU_001265_10_10_11"/>
<dbReference type="KEGG" id="mph:MLP_37210"/>
<keyword evidence="10" id="KW-1185">Reference proteome</keyword>
<evidence type="ECO:0000256" key="6">
    <source>
        <dbReference type="ARBA" id="ARBA00023136"/>
    </source>
</evidence>
<feature type="transmembrane region" description="Helical" evidence="7">
    <location>
        <begin position="103"/>
        <end position="121"/>
    </location>
</feature>
<feature type="transmembrane region" description="Helical" evidence="7">
    <location>
        <begin position="167"/>
        <end position="187"/>
    </location>
</feature>
<evidence type="ECO:0000256" key="3">
    <source>
        <dbReference type="ARBA" id="ARBA00022475"/>
    </source>
</evidence>
<dbReference type="InterPro" id="IPR020846">
    <property type="entry name" value="MFS_dom"/>
</dbReference>
<dbReference type="InterPro" id="IPR050171">
    <property type="entry name" value="MFS_Transporters"/>
</dbReference>
<evidence type="ECO:0000256" key="4">
    <source>
        <dbReference type="ARBA" id="ARBA00022692"/>
    </source>
</evidence>
<evidence type="ECO:0000256" key="5">
    <source>
        <dbReference type="ARBA" id="ARBA00022989"/>
    </source>
</evidence>
<feature type="transmembrane region" description="Helical" evidence="7">
    <location>
        <begin position="142"/>
        <end position="161"/>
    </location>
</feature>
<evidence type="ECO:0000256" key="7">
    <source>
        <dbReference type="SAM" id="Phobius"/>
    </source>
</evidence>
<dbReference type="Pfam" id="PF07690">
    <property type="entry name" value="MFS_1"/>
    <property type="match status" value="1"/>
</dbReference>
<dbReference type="InterPro" id="IPR001958">
    <property type="entry name" value="Tet-R_TetA/multi-R_MdtG-like"/>
</dbReference>
<feature type="transmembrane region" description="Helical" evidence="7">
    <location>
        <begin position="289"/>
        <end position="308"/>
    </location>
</feature>
<dbReference type="eggNOG" id="COG2814">
    <property type="taxonomic scope" value="Bacteria"/>
</dbReference>
<feature type="transmembrane region" description="Helical" evidence="7">
    <location>
        <begin position="43"/>
        <end position="68"/>
    </location>
</feature>
<proteinExistence type="predicted"/>
<sequence length="405" mass="41127">MQPDPAETFSWRQVAIPVYGPTLLVSIGAGAILPLVALSARELGASIGVAALVVAMLGIGQLVGDLPAGALAARIGERRALILACLIDVCALIGAFLAPTVVLLSAAVFVAGLANAVFSLARQTYLTAAVPLRIRARAMSTLGGVFRIGSFVGPFVGAIIVTRSNIASAYVFAAVMSLLAAGLSALLPDLAPPADKPGSDERGGRQDPSQAQPTVFSVLAKHRRILLTLGTGVLVLSAARATRQAIIPLWAEAQGIDAATTSIIFGISAGVDILLFYPGGAIMDRYGRAAVAIPAMITLGVGFVLLPLTDTAVTVGTVACLMGLGNGISSGVVLTLGADAAPVEGRSQFLGGWRLCADLGNALGPLAIGAISAIATLGLATVVMGAITWLGSAWLARWIPVKSQR</sequence>
<dbReference type="PANTHER" id="PTHR23517">
    <property type="entry name" value="RESISTANCE PROTEIN MDTM, PUTATIVE-RELATED-RELATED"/>
    <property type="match status" value="1"/>
</dbReference>
<evidence type="ECO:0000313" key="9">
    <source>
        <dbReference type="EMBL" id="BAK36735.1"/>
    </source>
</evidence>
<keyword evidence="4 7" id="KW-0812">Transmembrane</keyword>
<dbReference type="InterPro" id="IPR036259">
    <property type="entry name" value="MFS_trans_sf"/>
</dbReference>
<dbReference type="EMBL" id="AP012204">
    <property type="protein sequence ID" value="BAK36735.1"/>
    <property type="molecule type" value="Genomic_DNA"/>
</dbReference>
<dbReference type="GO" id="GO:0022857">
    <property type="term" value="F:transmembrane transporter activity"/>
    <property type="evidence" value="ECO:0007669"/>
    <property type="project" value="InterPro"/>
</dbReference>
<dbReference type="PROSITE" id="PS50850">
    <property type="entry name" value="MFS"/>
    <property type="match status" value="1"/>
</dbReference>
<keyword evidence="5 7" id="KW-1133">Transmembrane helix</keyword>
<dbReference type="PRINTS" id="PR01035">
    <property type="entry name" value="TCRTETA"/>
</dbReference>
<feature type="transmembrane region" description="Helical" evidence="7">
    <location>
        <begin position="367"/>
        <end position="396"/>
    </location>
</feature>
<name>F5XP95_MICPN</name>
<keyword evidence="3" id="KW-1003">Cell membrane</keyword>
<dbReference type="CDD" id="cd17325">
    <property type="entry name" value="MFS_MdtG_SLC18_like"/>
    <property type="match status" value="1"/>
</dbReference>
<dbReference type="SUPFAM" id="SSF103473">
    <property type="entry name" value="MFS general substrate transporter"/>
    <property type="match status" value="1"/>
</dbReference>
<feature type="transmembrane region" description="Helical" evidence="7">
    <location>
        <begin position="18"/>
        <end position="37"/>
    </location>
</feature>
<gene>
    <name evidence="9" type="ordered locus">MLP_37210</name>
</gene>
<dbReference type="Gene3D" id="1.20.1250.20">
    <property type="entry name" value="MFS general substrate transporter like domains"/>
    <property type="match status" value="2"/>
</dbReference>
<dbReference type="AlphaFoldDB" id="F5XP95"/>
<comment type="subcellular location">
    <subcellularLocation>
        <location evidence="1">Cell membrane</location>
        <topology evidence="1">Multi-pass membrane protein</topology>
    </subcellularLocation>
</comment>
<reference evidence="9 10" key="1">
    <citation type="submission" date="2011-05" db="EMBL/GenBank/DDBJ databases">
        <title>Whole genome sequence of Microlunatus phosphovorus NM-1.</title>
        <authorList>
            <person name="Hosoyama A."/>
            <person name="Sasaki K."/>
            <person name="Harada T."/>
            <person name="Igarashi R."/>
            <person name="Kawakoshi A."/>
            <person name="Sasagawa M."/>
            <person name="Fukada J."/>
            <person name="Nakamura S."/>
            <person name="Katano Y."/>
            <person name="Hanada S."/>
            <person name="Kamagata Y."/>
            <person name="Nakamura N."/>
            <person name="Yamazaki S."/>
            <person name="Fujita N."/>
        </authorList>
    </citation>
    <scope>NUCLEOTIDE SEQUENCE [LARGE SCALE GENOMIC DNA]</scope>
    <source>
        <strain evidence="10">ATCC 700054 / DSM 10555 / JCM 9379 / NBRC 101784 / NCIMB 13414 / VKM Ac-1990 / NM-1</strain>
    </source>
</reference>
<dbReference type="OrthoDB" id="3285241at2"/>